<feature type="region of interest" description="Disordered" evidence="1">
    <location>
        <begin position="1"/>
        <end position="197"/>
    </location>
</feature>
<proteinExistence type="predicted"/>
<feature type="compositionally biased region" description="Basic and acidic residues" evidence="1">
    <location>
        <begin position="116"/>
        <end position="130"/>
    </location>
</feature>
<protein>
    <submittedName>
        <fullName evidence="2">Uncharacterized protein</fullName>
    </submittedName>
</protein>
<organism evidence="2 3">
    <name type="scientific">Dactylosporangium aurantiacum</name>
    <dbReference type="NCBI Taxonomy" id="35754"/>
    <lineage>
        <taxon>Bacteria</taxon>
        <taxon>Bacillati</taxon>
        <taxon>Actinomycetota</taxon>
        <taxon>Actinomycetes</taxon>
        <taxon>Micromonosporales</taxon>
        <taxon>Micromonosporaceae</taxon>
        <taxon>Dactylosporangium</taxon>
    </lineage>
</organism>
<dbReference type="EMBL" id="CP073767">
    <property type="protein sequence ID" value="UWZ52676.1"/>
    <property type="molecule type" value="Genomic_DNA"/>
</dbReference>
<name>A0A9Q9MHI9_9ACTN</name>
<evidence type="ECO:0000313" key="3">
    <source>
        <dbReference type="Proteomes" id="UP001058003"/>
    </source>
</evidence>
<dbReference type="KEGG" id="daur:Daura_39585"/>
<dbReference type="AlphaFoldDB" id="A0A9Q9MHI9"/>
<accession>A0A9Q9MHI9</accession>
<feature type="compositionally biased region" description="Basic and acidic residues" evidence="1">
    <location>
        <begin position="182"/>
        <end position="197"/>
    </location>
</feature>
<gene>
    <name evidence="2" type="ORF">Daura_39585</name>
</gene>
<feature type="compositionally biased region" description="Basic and acidic residues" evidence="1">
    <location>
        <begin position="11"/>
        <end position="26"/>
    </location>
</feature>
<reference evidence="2" key="1">
    <citation type="submission" date="2021-04" db="EMBL/GenBank/DDBJ databases">
        <title>Dactylosporangium aurantiacum NRRL B-8018 full assembly.</title>
        <authorList>
            <person name="Hartkoorn R.C."/>
            <person name="Beaudoing E."/>
            <person name="Hot D."/>
        </authorList>
    </citation>
    <scope>NUCLEOTIDE SEQUENCE</scope>
    <source>
        <strain evidence="2">NRRL B-8018</strain>
    </source>
</reference>
<sequence>MPHRQAGALPDELRRRELDGGDRVGQRVDAVAAQRRPGGHGGEDGAVEEVVLVADGGDAAPGGGDRTGDREGLVHDEVGAEPVGERGHAVDEPRVDGAEQQRDAAGAAGAGELGAGDERVAQHHPPRDPGEGEAGGDVGGRQLPGPPGREGVGGGADEDLVPGPPQRLGERDERQDVAQQRRGHEQHTHGTDPSRSR</sequence>
<keyword evidence="3" id="KW-1185">Reference proteome</keyword>
<evidence type="ECO:0000313" key="2">
    <source>
        <dbReference type="EMBL" id="UWZ52676.1"/>
    </source>
</evidence>
<feature type="compositionally biased region" description="Basic and acidic residues" evidence="1">
    <location>
        <begin position="66"/>
        <end position="102"/>
    </location>
</feature>
<evidence type="ECO:0000256" key="1">
    <source>
        <dbReference type="SAM" id="MobiDB-lite"/>
    </source>
</evidence>
<dbReference type="Proteomes" id="UP001058003">
    <property type="component" value="Chromosome"/>
</dbReference>